<comment type="caution">
    <text evidence="1">The sequence shown here is derived from an EMBL/GenBank/DDBJ whole genome shotgun (WGS) entry which is preliminary data.</text>
</comment>
<sequence>MCGCKLAVCELHVARVRPCDGARCAGAVCALLLAKCLGAMPQKAARLAMFLAGEALCYFITFTQYRKPDME</sequence>
<reference evidence="1 2" key="1">
    <citation type="submission" date="2010-08" db="EMBL/GenBank/DDBJ databases">
        <authorList>
            <person name="Durkin A.S."/>
            <person name="Madupu R."/>
            <person name="Torralba M."/>
            <person name="Gillis M."/>
            <person name="Methe B."/>
            <person name="Sutton G."/>
            <person name="Nelson K.E."/>
        </authorList>
    </citation>
    <scope>NUCLEOTIDE SEQUENCE [LARGE SCALE GENOMIC DNA]</scope>
    <source>
        <strain evidence="1 2">PB189-T1-4</strain>
    </source>
</reference>
<keyword evidence="2" id="KW-1185">Reference proteome</keyword>
<evidence type="ECO:0000313" key="1">
    <source>
        <dbReference type="EMBL" id="EFL43654.1"/>
    </source>
</evidence>
<evidence type="ECO:0000313" key="2">
    <source>
        <dbReference type="Proteomes" id="UP000004431"/>
    </source>
</evidence>
<proteinExistence type="predicted"/>
<protein>
    <submittedName>
        <fullName evidence="1">Uncharacterized protein</fullName>
    </submittedName>
</protein>
<gene>
    <name evidence="1" type="ORF">HMPREF9248_1264</name>
</gene>
<name>A0ABP2J318_9ACTN</name>
<accession>A0ABP2J318</accession>
<dbReference type="Proteomes" id="UP000004431">
    <property type="component" value="Unassembled WGS sequence"/>
</dbReference>
<organism evidence="1 2">
    <name type="scientific">Fannyhessea vaginae PB189-T1-4</name>
    <dbReference type="NCBI Taxonomy" id="866774"/>
    <lineage>
        <taxon>Bacteria</taxon>
        <taxon>Bacillati</taxon>
        <taxon>Actinomycetota</taxon>
        <taxon>Coriobacteriia</taxon>
        <taxon>Coriobacteriales</taxon>
        <taxon>Atopobiaceae</taxon>
        <taxon>Fannyhessea</taxon>
    </lineage>
</organism>
<dbReference type="EMBL" id="AEDQ01000032">
    <property type="protein sequence ID" value="EFL43654.1"/>
    <property type="molecule type" value="Genomic_DNA"/>
</dbReference>